<evidence type="ECO:0000313" key="2">
    <source>
        <dbReference type="EMBL" id="VYS81513.1"/>
    </source>
</evidence>
<reference evidence="2" key="1">
    <citation type="submission" date="2019-11" db="EMBL/GenBank/DDBJ databases">
        <authorList>
            <person name="Feng L."/>
        </authorList>
    </citation>
    <scope>NUCLEOTIDE SEQUENCE</scope>
    <source>
        <strain evidence="2">AodontolyticusLFYP35</strain>
    </source>
</reference>
<feature type="compositionally biased region" description="Basic and acidic residues" evidence="1">
    <location>
        <begin position="279"/>
        <end position="289"/>
    </location>
</feature>
<protein>
    <recommendedName>
        <fullName evidence="3">PRTRC system protein E</fullName>
    </recommendedName>
</protein>
<evidence type="ECO:0008006" key="3">
    <source>
        <dbReference type="Google" id="ProtNLM"/>
    </source>
</evidence>
<gene>
    <name evidence="2" type="ORF">AOLFYP35_00407</name>
</gene>
<name>A0A6N2RJL7_9ACTO</name>
<organism evidence="2">
    <name type="scientific">Schaalia odontolytica</name>
    <dbReference type="NCBI Taxonomy" id="1660"/>
    <lineage>
        <taxon>Bacteria</taxon>
        <taxon>Bacillati</taxon>
        <taxon>Actinomycetota</taxon>
        <taxon>Actinomycetes</taxon>
        <taxon>Actinomycetales</taxon>
        <taxon>Actinomycetaceae</taxon>
        <taxon>Schaalia</taxon>
    </lineage>
</organism>
<sequence length="419" mass="45457">MGQEASLPPKRRSFRERLEAAPAGQAHDSARGVQSSLSQTASHPLTETSMTSVGGMRAFDTALRVNGTGEIRLDDHVARVSMGTSSAAREVLPLPVELGLANHLFCVGASVEDDELEALAVSAWDEAHWVAPGRLHLRGGVELSGPWALPVNVRGPLGLGADLTHAWVVECEPMRGEPAPPELAASDRWASAFPEGLPVGLEYQVLLVLERMARRLAGAVRIAGSGVVMQPDPDSAVSLAVYSPRWVGPAELAEALAEVFPETIDSRELVADAQGEPSRQNRRDAEAERELRSVVHELSDELREALARDREHALSAEQVVDGFALLSPIGNQSIMMVEVHQVEQVPHVLRWEEWAQGAVIEYRLRWLPKGNVEVPESIVTRSERLERMRSTRDIESAATIILGIAGGAVVDEDDFLVSL</sequence>
<proteinExistence type="predicted"/>
<accession>A0A6N2RJL7</accession>
<dbReference type="AlphaFoldDB" id="A0A6N2RJL7"/>
<dbReference type="EMBL" id="CACRSM010000002">
    <property type="protein sequence ID" value="VYS81513.1"/>
    <property type="molecule type" value="Genomic_DNA"/>
</dbReference>
<feature type="region of interest" description="Disordered" evidence="1">
    <location>
        <begin position="1"/>
        <end position="53"/>
    </location>
</feature>
<feature type="compositionally biased region" description="Polar residues" evidence="1">
    <location>
        <begin position="32"/>
        <end position="52"/>
    </location>
</feature>
<evidence type="ECO:0000256" key="1">
    <source>
        <dbReference type="SAM" id="MobiDB-lite"/>
    </source>
</evidence>
<feature type="region of interest" description="Disordered" evidence="1">
    <location>
        <begin position="268"/>
        <end position="289"/>
    </location>
</feature>